<organism evidence="1">
    <name type="scientific">Rhizophora mucronata</name>
    <name type="common">Asiatic mangrove</name>
    <dbReference type="NCBI Taxonomy" id="61149"/>
    <lineage>
        <taxon>Eukaryota</taxon>
        <taxon>Viridiplantae</taxon>
        <taxon>Streptophyta</taxon>
        <taxon>Embryophyta</taxon>
        <taxon>Tracheophyta</taxon>
        <taxon>Spermatophyta</taxon>
        <taxon>Magnoliopsida</taxon>
        <taxon>eudicotyledons</taxon>
        <taxon>Gunneridae</taxon>
        <taxon>Pentapetalae</taxon>
        <taxon>rosids</taxon>
        <taxon>fabids</taxon>
        <taxon>Malpighiales</taxon>
        <taxon>Rhizophoraceae</taxon>
        <taxon>Rhizophora</taxon>
    </lineage>
</organism>
<dbReference type="AlphaFoldDB" id="A0A2P2IXB7"/>
<dbReference type="EMBL" id="GGEC01005370">
    <property type="protein sequence ID" value="MBW85853.1"/>
    <property type="molecule type" value="Transcribed_RNA"/>
</dbReference>
<reference evidence="1" key="1">
    <citation type="submission" date="2018-02" db="EMBL/GenBank/DDBJ databases">
        <title>Rhizophora mucronata_Transcriptome.</title>
        <authorList>
            <person name="Meera S.P."/>
            <person name="Sreeshan A."/>
            <person name="Augustine A."/>
        </authorList>
    </citation>
    <scope>NUCLEOTIDE SEQUENCE</scope>
    <source>
        <tissue evidence="1">Leaf</tissue>
    </source>
</reference>
<accession>A0A2P2IXB7</accession>
<proteinExistence type="predicted"/>
<evidence type="ECO:0000313" key="1">
    <source>
        <dbReference type="EMBL" id="MBW85853.1"/>
    </source>
</evidence>
<name>A0A2P2IXB7_RHIMU</name>
<sequence>MKAFRPSRFKLMFIIPFASGSKVRCY</sequence>
<protein>
    <submittedName>
        <fullName evidence="1">Uncharacterized protein</fullName>
    </submittedName>
</protein>